<name>A0A176YH37_9BRAD</name>
<evidence type="ECO:0000313" key="2">
    <source>
        <dbReference type="Proteomes" id="UP000077173"/>
    </source>
</evidence>
<gene>
    <name evidence="1" type="ORF">AXW67_32980</name>
</gene>
<dbReference type="Proteomes" id="UP000077173">
    <property type="component" value="Unassembled WGS sequence"/>
</dbReference>
<dbReference type="EMBL" id="LSEF01000124">
    <property type="protein sequence ID" value="OAF05954.1"/>
    <property type="molecule type" value="Genomic_DNA"/>
</dbReference>
<dbReference type="AlphaFoldDB" id="A0A176YH37"/>
<proteinExistence type="predicted"/>
<comment type="caution">
    <text evidence="1">The sequence shown here is derived from an EMBL/GenBank/DDBJ whole genome shotgun (WGS) entry which is preliminary data.</text>
</comment>
<dbReference type="GeneID" id="32582194"/>
<evidence type="ECO:0000313" key="1">
    <source>
        <dbReference type="EMBL" id="OAF05954.1"/>
    </source>
</evidence>
<keyword evidence="2" id="KW-1185">Reference proteome</keyword>
<accession>A0A176YH37</accession>
<sequence length="85" mass="9451">MQPMSHFNASATLHLHALISDLHWRVAMLDADIQEAELKGNNSDPSSPTYPTLALTLRDRRSNLRASIETLEGRLDKASDVAHET</sequence>
<organism evidence="1 2">
    <name type="scientific">Bradyrhizobium neotropicale</name>
    <dbReference type="NCBI Taxonomy" id="1497615"/>
    <lineage>
        <taxon>Bacteria</taxon>
        <taxon>Pseudomonadati</taxon>
        <taxon>Pseudomonadota</taxon>
        <taxon>Alphaproteobacteria</taxon>
        <taxon>Hyphomicrobiales</taxon>
        <taxon>Nitrobacteraceae</taxon>
        <taxon>Bradyrhizobium</taxon>
    </lineage>
</organism>
<reference evidence="1 2" key="1">
    <citation type="submission" date="2016-02" db="EMBL/GenBank/DDBJ databases">
        <title>Draft genome sequence of the strain BR 10247T Bradyrhizobium neotropicale isolated from nodules of Centrolobium paraense.</title>
        <authorList>
            <person name="Simoes-Araujo J.L."/>
            <person name="Barauna A.C."/>
            <person name="Silva K."/>
            <person name="Zilli J.E."/>
        </authorList>
    </citation>
    <scope>NUCLEOTIDE SEQUENCE [LARGE SCALE GENOMIC DNA]</scope>
    <source>
        <strain evidence="1 2">BR 10247</strain>
    </source>
</reference>
<protein>
    <submittedName>
        <fullName evidence="1">Uncharacterized protein</fullName>
    </submittedName>
</protein>